<keyword evidence="3" id="KW-1185">Reference proteome</keyword>
<dbReference type="AlphaFoldDB" id="A0AA87YWQ6"/>
<proteinExistence type="predicted"/>
<comment type="caution">
    <text evidence="2">The sequence shown here is derived from an EMBL/GenBank/DDBJ whole genome shotgun (WGS) entry which is preliminary data.</text>
</comment>
<sequence>MIKHTYGSFNNTTTINGKPKSIETKSPIVKRSSPTPPGLEHRLLLKLIAVESPLLRCGVAGMLPLREAFLFFFDAAYEGKKCVLAKGGELWIGELHRFAWRRQRKCKIHRRARFNQTKRMRIENVVARELARWPWAPCY</sequence>
<evidence type="ECO:0000313" key="3">
    <source>
        <dbReference type="Proteomes" id="UP001187192"/>
    </source>
</evidence>
<gene>
    <name evidence="2" type="ORF">TIFTF001_000694</name>
</gene>
<evidence type="ECO:0000256" key="1">
    <source>
        <dbReference type="SAM" id="MobiDB-lite"/>
    </source>
</evidence>
<organism evidence="2 3">
    <name type="scientific">Ficus carica</name>
    <name type="common">Common fig</name>
    <dbReference type="NCBI Taxonomy" id="3494"/>
    <lineage>
        <taxon>Eukaryota</taxon>
        <taxon>Viridiplantae</taxon>
        <taxon>Streptophyta</taxon>
        <taxon>Embryophyta</taxon>
        <taxon>Tracheophyta</taxon>
        <taxon>Spermatophyta</taxon>
        <taxon>Magnoliopsida</taxon>
        <taxon>eudicotyledons</taxon>
        <taxon>Gunneridae</taxon>
        <taxon>Pentapetalae</taxon>
        <taxon>rosids</taxon>
        <taxon>fabids</taxon>
        <taxon>Rosales</taxon>
        <taxon>Moraceae</taxon>
        <taxon>Ficeae</taxon>
        <taxon>Ficus</taxon>
    </lineage>
</organism>
<feature type="region of interest" description="Disordered" evidence="1">
    <location>
        <begin position="1"/>
        <end position="35"/>
    </location>
</feature>
<reference evidence="2" key="1">
    <citation type="submission" date="2023-07" db="EMBL/GenBank/DDBJ databases">
        <title>draft genome sequence of fig (Ficus carica).</title>
        <authorList>
            <person name="Takahashi T."/>
            <person name="Nishimura K."/>
        </authorList>
    </citation>
    <scope>NUCLEOTIDE SEQUENCE</scope>
</reference>
<name>A0AA87YWQ6_FICCA</name>
<accession>A0AA87YWQ6</accession>
<feature type="compositionally biased region" description="Polar residues" evidence="1">
    <location>
        <begin position="7"/>
        <end position="16"/>
    </location>
</feature>
<dbReference type="EMBL" id="BTGU01000001">
    <property type="protein sequence ID" value="GMN24783.1"/>
    <property type="molecule type" value="Genomic_DNA"/>
</dbReference>
<dbReference type="Proteomes" id="UP001187192">
    <property type="component" value="Unassembled WGS sequence"/>
</dbReference>
<protein>
    <submittedName>
        <fullName evidence="2">Uncharacterized protein</fullName>
    </submittedName>
</protein>
<evidence type="ECO:0000313" key="2">
    <source>
        <dbReference type="EMBL" id="GMN24783.1"/>
    </source>
</evidence>